<sequence>MLDVMGTDGAGRGRHEADPSATIKDHALLIGQIFTVCKVMFVLPALPGRAVALFFLVLALSTSAALQLPAAAYAQTEGASGLPLPRFVSTRSSPINVRVGPGTKYDIAWNFVVSGVPVEIIQEFDTWRKIRDVEGDEGWVHQNLLIGTRTGYATPLMANGEVTMHTNRADDGPVRARLAPGVKVTIHECDGQWCSVAAGQPGERQAFSGYVRQEELWGVYPNEEFD</sequence>
<reference evidence="1 2" key="1">
    <citation type="submission" date="2018-12" db="EMBL/GenBank/DDBJ databases">
        <authorList>
            <person name="Criscuolo A."/>
        </authorList>
    </citation>
    <scope>NUCLEOTIDE SEQUENCE [LARGE SCALE GENOMIC DNA]</scope>
    <source>
        <strain evidence="1">ACIP1116281</strain>
    </source>
</reference>
<dbReference type="AlphaFoldDB" id="A0A447I6X4"/>
<dbReference type="Pfam" id="PF06347">
    <property type="entry name" value="SH3_4"/>
    <property type="match status" value="2"/>
</dbReference>
<protein>
    <submittedName>
        <fullName evidence="1">Bacterial SH3 domain protein</fullName>
    </submittedName>
</protein>
<dbReference type="InterPro" id="IPR010466">
    <property type="entry name" value="DUF1058"/>
</dbReference>
<dbReference type="Gene3D" id="2.30.30.40">
    <property type="entry name" value="SH3 Domains"/>
    <property type="match status" value="1"/>
</dbReference>
<keyword evidence="2" id="KW-1185">Reference proteome</keyword>
<dbReference type="EMBL" id="UZWD01000004">
    <property type="protein sequence ID" value="VDS03134.1"/>
    <property type="molecule type" value="Genomic_DNA"/>
</dbReference>
<accession>A0A447I6X4</accession>
<evidence type="ECO:0000313" key="1">
    <source>
        <dbReference type="EMBL" id="VDS03134.1"/>
    </source>
</evidence>
<proteinExistence type="predicted"/>
<organism evidence="1 2">
    <name type="scientific">Devosia equisanguinis</name>
    <dbReference type="NCBI Taxonomy" id="2490941"/>
    <lineage>
        <taxon>Bacteria</taxon>
        <taxon>Pseudomonadati</taxon>
        <taxon>Pseudomonadota</taxon>
        <taxon>Alphaproteobacteria</taxon>
        <taxon>Hyphomicrobiales</taxon>
        <taxon>Devosiaceae</taxon>
        <taxon>Devosia</taxon>
    </lineage>
</organism>
<gene>
    <name evidence="1" type="ORF">DEVEQU_00254</name>
</gene>
<evidence type="ECO:0000313" key="2">
    <source>
        <dbReference type="Proteomes" id="UP000268844"/>
    </source>
</evidence>
<name>A0A447I6X4_9HYPH</name>
<dbReference type="Proteomes" id="UP000268844">
    <property type="component" value="Unassembled WGS sequence"/>
</dbReference>